<proteinExistence type="predicted"/>
<organism evidence="1 2">
    <name type="scientific">Hominibacterium faecale</name>
    <dbReference type="NCBI Taxonomy" id="2839743"/>
    <lineage>
        <taxon>Bacteria</taxon>
        <taxon>Bacillati</taxon>
        <taxon>Bacillota</taxon>
        <taxon>Clostridia</taxon>
        <taxon>Peptostreptococcales</taxon>
        <taxon>Anaerovoracaceae</taxon>
        <taxon>Hominibacterium</taxon>
    </lineage>
</organism>
<dbReference type="RefSeq" id="WP_148395425.1">
    <property type="nucleotide sequence ID" value="NZ_JAOSHN010000009.1"/>
</dbReference>
<dbReference type="InterPro" id="IPR022121">
    <property type="entry name" value="Peptidase_M73_camelysin"/>
</dbReference>
<dbReference type="NCBIfam" id="TIGR04088">
    <property type="entry name" value="cognate_SipW"/>
    <property type="match status" value="1"/>
</dbReference>
<dbReference type="Pfam" id="PF12389">
    <property type="entry name" value="Peptidase_M73"/>
    <property type="match status" value="1"/>
</dbReference>
<dbReference type="AlphaFoldDB" id="A0A9J6QXZ7"/>
<accession>A0A9J6QXZ7</accession>
<dbReference type="Proteomes" id="UP001065549">
    <property type="component" value="Unassembled WGS sequence"/>
</dbReference>
<name>A0A9J6QXZ7_9FIRM</name>
<evidence type="ECO:0000313" key="1">
    <source>
        <dbReference type="EMBL" id="MCU7380341.1"/>
    </source>
</evidence>
<evidence type="ECO:0000313" key="2">
    <source>
        <dbReference type="Proteomes" id="UP001065549"/>
    </source>
</evidence>
<keyword evidence="2" id="KW-1185">Reference proteome</keyword>
<dbReference type="EMBL" id="JAOSHN010000009">
    <property type="protein sequence ID" value="MCU7380341.1"/>
    <property type="molecule type" value="Genomic_DNA"/>
</dbReference>
<sequence>MGKEIRLRKKGSMLLAAFLLAVAAIGGISAYFTDVDSAANVFTIGKVKIDLTEPAYDAHPQDHQNLTPNKSLDKDPYVTNTGINDAFVFTEFTIPKAEVKTAAENGSQNTAVNQELFQYQISGGWTQVVKEDREDGCRYVYAYGSNEACTPLSAGHTTPVLFADGKIRFLNVIEGQGLEEEMLELPVDAYGIQTVDLDGGKTAPADVWAVLENQQAGK</sequence>
<comment type="caution">
    <text evidence="1">The sequence shown here is derived from an EMBL/GenBank/DDBJ whole genome shotgun (WGS) entry which is preliminary data.</text>
</comment>
<gene>
    <name evidence="1" type="ORF">OBO34_18590</name>
</gene>
<dbReference type="InterPro" id="IPR023833">
    <property type="entry name" value="Signal_pept_SipW-depend-type"/>
</dbReference>
<protein>
    <submittedName>
        <fullName evidence="1">CalY family protein</fullName>
    </submittedName>
</protein>
<reference evidence="1" key="1">
    <citation type="submission" date="2022-09" db="EMBL/GenBank/DDBJ databases">
        <title>Culturomic study of gut microbiota in children with autism spectrum disorder.</title>
        <authorList>
            <person name="Efimov B.A."/>
            <person name="Chaplin A.V."/>
            <person name="Sokolova S.R."/>
            <person name="Pikina A.P."/>
            <person name="Korzhanova M."/>
            <person name="Belova V."/>
            <person name="Korostin D."/>
        </authorList>
    </citation>
    <scope>NUCLEOTIDE SEQUENCE</scope>
    <source>
        <strain evidence="1">ASD5510</strain>
    </source>
</reference>